<dbReference type="Pfam" id="PF25332">
    <property type="entry name" value="C2_PACS_N"/>
    <property type="match status" value="2"/>
</dbReference>
<feature type="region of interest" description="Disordered" evidence="3">
    <location>
        <begin position="58"/>
        <end position="88"/>
    </location>
</feature>
<evidence type="ECO:0000256" key="1">
    <source>
        <dbReference type="ARBA" id="ARBA00008590"/>
    </source>
</evidence>
<keyword evidence="2" id="KW-0597">Phosphoprotein</keyword>
<feature type="compositionally biased region" description="Gly residues" evidence="3">
    <location>
        <begin position="61"/>
        <end position="85"/>
    </location>
</feature>
<sequence>LCSLTITRLTILTPLPGDMTSLSLAVKMQSSKRTLRSHEIPISGASFMQIASGTNTSATGSGSGAIGGSGGGGGPGSGSNTGGASGVSNTTSNNAGGIGGGAGVGNLSIMQQGNASMTTAMLNSAQSNMGSGGAGVGSGGNSHMIGTPGNIGNVGIGTTGNPTAGLLMSGSVPLSETELDLNFSLQYPHFIKRDGNSTRYGYQLPSFFFFLPLRDNPHRLVILLQRRKKYKSRTILGYKTLAEGFIRMDAVLQKSMDMTVELTASGKNGRPGTTVACLRAERVSSIPVDHDNKNNNSVLLAGMYFIEMSIYLYMYVCMCVELDF</sequence>
<dbReference type="GO" id="GO:0072659">
    <property type="term" value="P:protein localization to plasma membrane"/>
    <property type="evidence" value="ECO:0007669"/>
    <property type="project" value="TreeGrafter"/>
</dbReference>
<dbReference type="InterPro" id="IPR057541">
    <property type="entry name" value="PACS1/2_N"/>
</dbReference>
<dbReference type="EnsemblMetazoa" id="MDOA014220-RB">
    <property type="protein sequence ID" value="MDOA014220-PB"/>
    <property type="gene ID" value="MDOA014220"/>
</dbReference>
<reference evidence="5" key="1">
    <citation type="submission" date="2020-05" db="UniProtKB">
        <authorList>
            <consortium name="EnsemblMetazoa"/>
        </authorList>
    </citation>
    <scope>IDENTIFICATION</scope>
    <source>
        <strain evidence="5">Aabys</strain>
    </source>
</reference>
<dbReference type="PANTHER" id="PTHR13280">
    <property type="entry name" value="PHOSPHOFURIN ACIDIC CLUSTER SORTING PROTEIN"/>
    <property type="match status" value="1"/>
</dbReference>
<accession>A0A1I8NE14</accession>
<proteinExistence type="inferred from homology"/>
<evidence type="ECO:0000313" key="5">
    <source>
        <dbReference type="EnsemblMetazoa" id="MDOA014220-PB"/>
    </source>
</evidence>
<protein>
    <recommendedName>
        <fullName evidence="4">Phosphofurin acidic cluster sorting protein 1/2 N-terminal C2 domain-containing protein</fullName>
    </recommendedName>
</protein>
<dbReference type="AlphaFoldDB" id="A0A1I8NE14"/>
<name>A0A1I8NE14_MUSDO</name>
<dbReference type="InterPro" id="IPR019381">
    <property type="entry name" value="PACS1/2_C"/>
</dbReference>
<dbReference type="VEuPathDB" id="VectorBase:MDOA014220"/>
<dbReference type="PANTHER" id="PTHR13280:SF17">
    <property type="entry name" value="KRUEPPEL TARGET AT 95D, ISOFORM A"/>
    <property type="match status" value="1"/>
</dbReference>
<evidence type="ECO:0000256" key="3">
    <source>
        <dbReference type="SAM" id="MobiDB-lite"/>
    </source>
</evidence>
<dbReference type="VEuPathDB" id="VectorBase:MDOMA2_019303"/>
<evidence type="ECO:0000256" key="2">
    <source>
        <dbReference type="ARBA" id="ARBA00022553"/>
    </source>
</evidence>
<feature type="domain" description="Phosphofurin acidic cluster sorting protein 1/2 N-terminal C2" evidence="4">
    <location>
        <begin position="218"/>
        <end position="262"/>
    </location>
</feature>
<organism evidence="5">
    <name type="scientific">Musca domestica</name>
    <name type="common">House fly</name>
    <dbReference type="NCBI Taxonomy" id="7370"/>
    <lineage>
        <taxon>Eukaryota</taxon>
        <taxon>Metazoa</taxon>
        <taxon>Ecdysozoa</taxon>
        <taxon>Arthropoda</taxon>
        <taxon>Hexapoda</taxon>
        <taxon>Insecta</taxon>
        <taxon>Pterygota</taxon>
        <taxon>Neoptera</taxon>
        <taxon>Endopterygota</taxon>
        <taxon>Diptera</taxon>
        <taxon>Brachycera</taxon>
        <taxon>Muscomorpha</taxon>
        <taxon>Muscoidea</taxon>
        <taxon>Muscidae</taxon>
        <taxon>Musca</taxon>
    </lineage>
</organism>
<evidence type="ECO:0000259" key="4">
    <source>
        <dbReference type="Pfam" id="PF25332"/>
    </source>
</evidence>
<feature type="domain" description="Phosphofurin acidic cluster sorting protein 1/2 N-terminal C2" evidence="4">
    <location>
        <begin position="1"/>
        <end position="46"/>
    </location>
</feature>
<comment type="similarity">
    <text evidence="1">Belongs to the PACS family.</text>
</comment>
<dbReference type="eggNOG" id="KOG3709">
    <property type="taxonomic scope" value="Eukaryota"/>
</dbReference>